<feature type="domain" description="F-box" evidence="2">
    <location>
        <begin position="5"/>
        <end position="54"/>
    </location>
</feature>
<dbReference type="AlphaFoldDB" id="A0A6D2KJ84"/>
<dbReference type="Pfam" id="PF00646">
    <property type="entry name" value="F-box"/>
    <property type="match status" value="1"/>
</dbReference>
<dbReference type="SUPFAM" id="SSF81383">
    <property type="entry name" value="F-box domain"/>
    <property type="match status" value="1"/>
</dbReference>
<evidence type="ECO:0000256" key="1">
    <source>
        <dbReference type="SAM" id="MobiDB-lite"/>
    </source>
</evidence>
<proteinExistence type="predicted"/>
<feature type="region of interest" description="Disordered" evidence="1">
    <location>
        <begin position="415"/>
        <end position="438"/>
    </location>
</feature>
<dbReference type="PANTHER" id="PTHR31111:SF130">
    <property type="entry name" value="F-BOX ASSOCIATED UBIQUITINATION EFFECTOR FAMILY PROTEIN"/>
    <property type="match status" value="1"/>
</dbReference>
<accession>A0A6D2KJ84</accession>
<evidence type="ECO:0000313" key="4">
    <source>
        <dbReference type="Proteomes" id="UP000467841"/>
    </source>
</evidence>
<dbReference type="PROSITE" id="PS50181">
    <property type="entry name" value="FBOX"/>
    <property type="match status" value="1"/>
</dbReference>
<dbReference type="Proteomes" id="UP000467841">
    <property type="component" value="Unassembled WGS sequence"/>
</dbReference>
<evidence type="ECO:0000313" key="3">
    <source>
        <dbReference type="EMBL" id="CAA7048296.1"/>
    </source>
</evidence>
<name>A0A6D2KJ84_9BRAS</name>
<dbReference type="EMBL" id="CACVBM020001385">
    <property type="protein sequence ID" value="CAA7048296.1"/>
    <property type="molecule type" value="Genomic_DNA"/>
</dbReference>
<protein>
    <recommendedName>
        <fullName evidence="2">F-box domain-containing protein</fullName>
    </recommendedName>
</protein>
<evidence type="ECO:0000259" key="2">
    <source>
        <dbReference type="PROSITE" id="PS50181"/>
    </source>
</evidence>
<dbReference type="InterPro" id="IPR036047">
    <property type="entry name" value="F-box-like_dom_sf"/>
</dbReference>
<reference evidence="3" key="1">
    <citation type="submission" date="2020-01" db="EMBL/GenBank/DDBJ databases">
        <authorList>
            <person name="Mishra B."/>
        </authorList>
    </citation>
    <scope>NUCLEOTIDE SEQUENCE [LARGE SCALE GENOMIC DNA]</scope>
</reference>
<keyword evidence="4" id="KW-1185">Reference proteome</keyword>
<dbReference type="SMART" id="SM00256">
    <property type="entry name" value="FBOX"/>
    <property type="match status" value="1"/>
</dbReference>
<gene>
    <name evidence="3" type="ORF">MERR_LOCUS35531</name>
</gene>
<organism evidence="3 4">
    <name type="scientific">Microthlaspi erraticum</name>
    <dbReference type="NCBI Taxonomy" id="1685480"/>
    <lineage>
        <taxon>Eukaryota</taxon>
        <taxon>Viridiplantae</taxon>
        <taxon>Streptophyta</taxon>
        <taxon>Embryophyta</taxon>
        <taxon>Tracheophyta</taxon>
        <taxon>Spermatophyta</taxon>
        <taxon>Magnoliopsida</taxon>
        <taxon>eudicotyledons</taxon>
        <taxon>Gunneridae</taxon>
        <taxon>Pentapetalae</taxon>
        <taxon>rosids</taxon>
        <taxon>malvids</taxon>
        <taxon>Brassicales</taxon>
        <taxon>Brassicaceae</taxon>
        <taxon>Coluteocarpeae</taxon>
        <taxon>Microthlaspi</taxon>
    </lineage>
</organism>
<dbReference type="Gene3D" id="1.20.1280.50">
    <property type="match status" value="1"/>
</dbReference>
<dbReference type="InterPro" id="IPR001810">
    <property type="entry name" value="F-box_dom"/>
</dbReference>
<dbReference type="OrthoDB" id="1036621at2759"/>
<comment type="caution">
    <text evidence="3">The sequence shown here is derived from an EMBL/GenBank/DDBJ whole genome shotgun (WGS) entry which is preliminary data.</text>
</comment>
<dbReference type="InterPro" id="IPR017451">
    <property type="entry name" value="F-box-assoc_interact_dom"/>
</dbReference>
<sequence>MIRGEEDSVSIPTDLVAEILSRLPVTSIARFRCVSKQWGSMLISPYFIELFRTRSSGWPHLLFAVQRDDGYDWHFFTSPQPQNTYEKSSPLVVTADSPMKFTGDDKKPLCIGGHASGLILFYRDRGIDKSAVICNPVTGQYVTLDLPEGMKYWKPFLGFDPIEKQFKVLLISSPYHDYYGELEEYDIQILTLGAGNDSWRKIKIHCSLNHFPMYEDGICINGVLYYLASRKKKDYLPCLIVCFDVRSEKFKFINRDFPSYHDNTLINYKGKLGVITREFKYYDDGRCVGLPRKLKLRMWVLKDVEEPEPEWSKYVYTSRNNHLIDHDCHLSIDEMVVSGVTASGEIVLSMDNPYISEPFYVFYLNPERKTVKSVEIKGFGGNHFDFHGEAKYRTVKIFVEDLNFINMKTAFGDATTSISPPEDEKREPPISTSASAKAPVEQVGRKFKSINKFDSLCLLDDE</sequence>
<dbReference type="PANTHER" id="PTHR31111">
    <property type="entry name" value="BNAA05G37150D PROTEIN-RELATED"/>
    <property type="match status" value="1"/>
</dbReference>
<dbReference type="Pfam" id="PF08268">
    <property type="entry name" value="FBA_3"/>
    <property type="match status" value="1"/>
</dbReference>
<dbReference type="CDD" id="cd22157">
    <property type="entry name" value="F-box_AtFBW1-like"/>
    <property type="match status" value="1"/>
</dbReference>
<dbReference type="NCBIfam" id="TIGR01640">
    <property type="entry name" value="F_box_assoc_1"/>
    <property type="match status" value="1"/>
</dbReference>
<dbReference type="InterPro" id="IPR013187">
    <property type="entry name" value="F-box-assoc_dom_typ3"/>
</dbReference>